<dbReference type="Proteomes" id="UP000018877">
    <property type="component" value="Unassembled WGS sequence"/>
</dbReference>
<evidence type="ECO:0000313" key="1">
    <source>
        <dbReference type="EMBL" id="ETI68358.1"/>
    </source>
</evidence>
<accession>A0AB94IN36</accession>
<proteinExistence type="predicted"/>
<dbReference type="EMBL" id="ALAN01000071">
    <property type="protein sequence ID" value="ETI68358.1"/>
    <property type="molecule type" value="Genomic_DNA"/>
</dbReference>
<organism evidence="1 2">
    <name type="scientific">Neobacillus vireti LMG 21834</name>
    <dbReference type="NCBI Taxonomy" id="1131730"/>
    <lineage>
        <taxon>Bacteria</taxon>
        <taxon>Bacillati</taxon>
        <taxon>Bacillota</taxon>
        <taxon>Bacilli</taxon>
        <taxon>Bacillales</taxon>
        <taxon>Bacillaceae</taxon>
        <taxon>Neobacillus</taxon>
    </lineage>
</organism>
<dbReference type="AlphaFoldDB" id="A0AB94IN36"/>
<sequence length="368" mass="42696">MRKKRKVILIVFIGIAFLLTFCRSDYKYDVKRYIKGKYHFDVDVLNTPTINTGNMGNSSFTVRRSDIPELIFSVDTKGFFVNKITGDNYQKVNKVYQLNQKYQDSEDYKALLAKGIHSFLSFYGMSKEEDHLGVSLVLMKKDALEINDSNFTDLYNGLQTMRAFIPNDYLAKELIILDAFDSSLNNVHSTYEKHGPLGYLSFGWELSEVTDSISFKKLLEKENAESGEMVKTHFYKKDFHLIKGIEADLNKLGFFVRKDRHFFPLVCDSTAETFDAINLDTCDQYRLSLKVKEQEYEEMLDHLSNYKVSKFYQSILLYKETGLHISTLIIAKENGSNNDFLYLKLQLNEINSENDAREVLKKAIDEKH</sequence>
<evidence type="ECO:0000313" key="2">
    <source>
        <dbReference type="Proteomes" id="UP000018877"/>
    </source>
</evidence>
<name>A0AB94IN36_9BACI</name>
<reference evidence="1 2" key="1">
    <citation type="journal article" date="2014" name="Environ. Microbiol.">
        <title>The nitrate-ammonifying and nosZ-carrying bacterium Bacillus vireti is a potent source and sink for nitric and nitrous oxide under high nitrate conditions.</title>
        <authorList>
            <person name="Mania D."/>
            <person name="Heylen K."/>
            <person name="van Spanning R.J."/>
            <person name="Frostegard A."/>
        </authorList>
    </citation>
    <scope>NUCLEOTIDE SEQUENCE [LARGE SCALE GENOMIC DNA]</scope>
    <source>
        <strain evidence="1 2">LMG 21834</strain>
    </source>
</reference>
<comment type="caution">
    <text evidence="1">The sequence shown here is derived from an EMBL/GenBank/DDBJ whole genome shotgun (WGS) entry which is preliminary data.</text>
</comment>
<gene>
    <name evidence="1" type="ORF">BAVI_12834</name>
</gene>
<evidence type="ECO:0008006" key="3">
    <source>
        <dbReference type="Google" id="ProtNLM"/>
    </source>
</evidence>
<dbReference type="RefSeq" id="WP_024028752.1">
    <property type="nucleotide sequence ID" value="NZ_ALAN01000071.1"/>
</dbReference>
<keyword evidence="2" id="KW-1185">Reference proteome</keyword>
<protein>
    <recommendedName>
        <fullName evidence="3">Lipoprotein</fullName>
    </recommendedName>
</protein>